<feature type="domain" description="FMN hydroxy acid dehydrogenase" evidence="8">
    <location>
        <begin position="2"/>
        <end position="384"/>
    </location>
</feature>
<feature type="binding site" evidence="7">
    <location>
        <position position="130"/>
    </location>
    <ligand>
        <name>FMN</name>
        <dbReference type="ChEBI" id="CHEBI:58210"/>
    </ligand>
</feature>
<evidence type="ECO:0000256" key="7">
    <source>
        <dbReference type="PIRSR" id="PIRSR000138-2"/>
    </source>
</evidence>
<feature type="binding site" evidence="7">
    <location>
        <position position="28"/>
    </location>
    <ligand>
        <name>glyoxylate</name>
        <dbReference type="ChEBI" id="CHEBI:36655"/>
    </ligand>
</feature>
<protein>
    <submittedName>
        <fullName evidence="9">Alpha-hydroxy-acid oxidizing protein</fullName>
    </submittedName>
</protein>
<feature type="binding site" evidence="7">
    <location>
        <begin position="335"/>
        <end position="336"/>
    </location>
    <ligand>
        <name>FMN</name>
        <dbReference type="ChEBI" id="CHEBI:58210"/>
    </ligand>
</feature>
<dbReference type="SUPFAM" id="SSF51395">
    <property type="entry name" value="FMN-linked oxidoreductases"/>
    <property type="match status" value="1"/>
</dbReference>
<feature type="binding site" evidence="7">
    <location>
        <position position="281"/>
    </location>
    <ligand>
        <name>glyoxylate</name>
        <dbReference type="ChEBI" id="CHEBI:36655"/>
    </ligand>
</feature>
<feature type="binding site" evidence="7">
    <location>
        <position position="257"/>
    </location>
    <ligand>
        <name>FMN</name>
        <dbReference type="ChEBI" id="CHEBI:58210"/>
    </ligand>
</feature>
<keyword evidence="4" id="KW-0560">Oxidoreductase</keyword>
<feature type="binding site" evidence="7">
    <location>
        <position position="167"/>
    </location>
    <ligand>
        <name>glyoxylate</name>
        <dbReference type="ChEBI" id="CHEBI:36655"/>
    </ligand>
</feature>
<accession>A0A4T3F5C5</accession>
<dbReference type="Pfam" id="PF01070">
    <property type="entry name" value="FMN_dh"/>
    <property type="match status" value="1"/>
</dbReference>
<dbReference type="InterPro" id="IPR037396">
    <property type="entry name" value="FMN_HAD"/>
</dbReference>
<feature type="binding site" evidence="7">
    <location>
        <position position="158"/>
    </location>
    <ligand>
        <name>FMN</name>
        <dbReference type="ChEBI" id="CHEBI:58210"/>
    </ligand>
</feature>
<keyword evidence="2 7" id="KW-0285">Flavoprotein</keyword>
<dbReference type="InterPro" id="IPR000262">
    <property type="entry name" value="FMN-dep_DH"/>
</dbReference>
<dbReference type="OrthoDB" id="9770452at2"/>
<evidence type="ECO:0000256" key="2">
    <source>
        <dbReference type="ARBA" id="ARBA00022630"/>
    </source>
</evidence>
<evidence type="ECO:0000313" key="10">
    <source>
        <dbReference type="Proteomes" id="UP000309389"/>
    </source>
</evidence>
<gene>
    <name evidence="9" type="ORF">E5222_06910</name>
</gene>
<dbReference type="PANTHER" id="PTHR10578:SF107">
    <property type="entry name" value="2-HYDROXYACID OXIDASE 1"/>
    <property type="match status" value="1"/>
</dbReference>
<dbReference type="GO" id="GO:0016614">
    <property type="term" value="F:oxidoreductase activity, acting on CH-OH group of donors"/>
    <property type="evidence" value="ECO:0007669"/>
    <property type="project" value="UniProtKB-ARBA"/>
</dbReference>
<organism evidence="9 10">
    <name type="scientific">Alteraurantiacibacter aquimixticola</name>
    <dbReference type="NCBI Taxonomy" id="2489173"/>
    <lineage>
        <taxon>Bacteria</taxon>
        <taxon>Pseudomonadati</taxon>
        <taxon>Pseudomonadota</taxon>
        <taxon>Alphaproteobacteria</taxon>
        <taxon>Sphingomonadales</taxon>
        <taxon>Erythrobacteraceae</taxon>
        <taxon>Alteraurantiacibacter</taxon>
    </lineage>
</organism>
<dbReference type="PIRSF" id="PIRSF000138">
    <property type="entry name" value="Al-hdrx_acd_dh"/>
    <property type="match status" value="1"/>
</dbReference>
<evidence type="ECO:0000256" key="1">
    <source>
        <dbReference type="ARBA" id="ARBA00001917"/>
    </source>
</evidence>
<keyword evidence="3 7" id="KW-0288">FMN</keyword>
<comment type="caution">
    <text evidence="9">The sequence shown here is derived from an EMBL/GenBank/DDBJ whole genome shotgun (WGS) entry which is preliminary data.</text>
</comment>
<evidence type="ECO:0000256" key="3">
    <source>
        <dbReference type="ARBA" id="ARBA00022643"/>
    </source>
</evidence>
<dbReference type="Proteomes" id="UP000309389">
    <property type="component" value="Unassembled WGS sequence"/>
</dbReference>
<sequence length="384" mass="40946">MGADLGCWNIADLRAKARRRLPKGVWEYLERGVEDETGMARNRDAFNALTFVPRVGRKVDAVDTSCTIFGKPSAMPLAIAPTGAAGIMWHKGDIHLARAAAGHGLPFTISSASTMDVEQVVAAGGNQWFQLYMWQDRELSYGVLERAHALGCEALFVTLDLPVAPNREYLYHNGFGMPFGLNRRNGTDMLLHPRWLAGVIGRYMLDGGIPAQANLPKKLKHSVARGAKPGALFKQDDLDWAGLAVLREKWPGKLVLKGVLHPDDAKQALAMGADGIVVSNHGARSLDGAIASIDALPAIVEAVGGRMTVFLDSGVRRGSDVVKALALGADAVMVGRATLYGLAAAGEAGVTRALELLQAETARVMAMLGLASIAEIGPEALRKE</sequence>
<dbReference type="Gene3D" id="3.20.20.70">
    <property type="entry name" value="Aldolase class I"/>
    <property type="match status" value="1"/>
</dbReference>
<dbReference type="InterPro" id="IPR013785">
    <property type="entry name" value="Aldolase_TIM"/>
</dbReference>
<feature type="binding site" evidence="7">
    <location>
        <position position="132"/>
    </location>
    <ligand>
        <name>glyoxylate</name>
        <dbReference type="ChEBI" id="CHEBI:36655"/>
    </ligand>
</feature>
<comment type="similarity">
    <text evidence="5">Belongs to the FMN-dependent alpha-hydroxy acid dehydrogenase family.</text>
</comment>
<keyword evidence="10" id="KW-1185">Reference proteome</keyword>
<feature type="binding site" evidence="7">
    <location>
        <position position="279"/>
    </location>
    <ligand>
        <name>FMN</name>
        <dbReference type="ChEBI" id="CHEBI:58210"/>
    </ligand>
</feature>
<dbReference type="RefSeq" id="WP_136693046.1">
    <property type="nucleotide sequence ID" value="NZ_SSHH01000002.1"/>
</dbReference>
<feature type="binding site" evidence="7">
    <location>
        <begin position="81"/>
        <end position="83"/>
    </location>
    <ligand>
        <name>FMN</name>
        <dbReference type="ChEBI" id="CHEBI:58210"/>
    </ligand>
</feature>
<proteinExistence type="inferred from homology"/>
<dbReference type="InterPro" id="IPR012133">
    <property type="entry name" value="Alpha-hydoxy_acid_DH_FMN"/>
</dbReference>
<evidence type="ECO:0000256" key="5">
    <source>
        <dbReference type="ARBA" id="ARBA00024042"/>
    </source>
</evidence>
<feature type="binding site" evidence="7">
    <location>
        <position position="110"/>
    </location>
    <ligand>
        <name>FMN</name>
        <dbReference type="ChEBI" id="CHEBI:58210"/>
    </ligand>
</feature>
<feature type="binding site" evidence="7">
    <location>
        <position position="284"/>
    </location>
    <ligand>
        <name>glyoxylate</name>
        <dbReference type="ChEBI" id="CHEBI:36655"/>
    </ligand>
</feature>
<evidence type="ECO:0000256" key="6">
    <source>
        <dbReference type="PIRSR" id="PIRSR000138-1"/>
    </source>
</evidence>
<dbReference type="AlphaFoldDB" id="A0A4T3F5C5"/>
<reference evidence="9 10" key="1">
    <citation type="submission" date="2019-04" db="EMBL/GenBank/DDBJ databases">
        <title>Altererythrobacter aquimixticola sp. nov., isolated from sediment of junction between the ocean and a freshwater spring.</title>
        <authorList>
            <person name="Yoon J.-H."/>
        </authorList>
    </citation>
    <scope>NUCLEOTIDE SEQUENCE [LARGE SCALE GENOMIC DNA]</scope>
    <source>
        <strain evidence="9 10">SSKS-13</strain>
    </source>
</reference>
<feature type="binding site" evidence="7">
    <location>
        <begin position="312"/>
        <end position="316"/>
    </location>
    <ligand>
        <name>FMN</name>
        <dbReference type="ChEBI" id="CHEBI:58210"/>
    </ligand>
</feature>
<name>A0A4T3F5C5_9SPHN</name>
<dbReference type="EMBL" id="SSHH01000002">
    <property type="protein sequence ID" value="TIX50026.1"/>
    <property type="molecule type" value="Genomic_DNA"/>
</dbReference>
<dbReference type="GO" id="GO:0010181">
    <property type="term" value="F:FMN binding"/>
    <property type="evidence" value="ECO:0007669"/>
    <property type="project" value="InterPro"/>
</dbReference>
<evidence type="ECO:0000256" key="4">
    <source>
        <dbReference type="ARBA" id="ARBA00023002"/>
    </source>
</evidence>
<dbReference type="FunFam" id="3.20.20.70:FF:000029">
    <property type="entry name" value="L-lactate dehydrogenase"/>
    <property type="match status" value="1"/>
</dbReference>
<comment type="cofactor">
    <cofactor evidence="1">
        <name>FMN</name>
        <dbReference type="ChEBI" id="CHEBI:58210"/>
    </cofactor>
</comment>
<feature type="active site" description="Proton acceptor" evidence="6">
    <location>
        <position position="281"/>
    </location>
</feature>
<evidence type="ECO:0000259" key="8">
    <source>
        <dbReference type="PROSITE" id="PS51349"/>
    </source>
</evidence>
<dbReference type="PROSITE" id="PS51349">
    <property type="entry name" value="FMN_HYDROXY_ACID_DH_2"/>
    <property type="match status" value="1"/>
</dbReference>
<dbReference type="CDD" id="cd02809">
    <property type="entry name" value="alpha_hydroxyacid_oxid_FMN"/>
    <property type="match status" value="1"/>
</dbReference>
<dbReference type="PANTHER" id="PTHR10578">
    <property type="entry name" value="S -2-HYDROXY-ACID OXIDASE-RELATED"/>
    <property type="match status" value="1"/>
</dbReference>
<evidence type="ECO:0000313" key="9">
    <source>
        <dbReference type="EMBL" id="TIX50026.1"/>
    </source>
</evidence>